<name>A0A4Y7KGB1_PAPSO</name>
<dbReference type="AlphaFoldDB" id="A0A4Y7KGB1"/>
<proteinExistence type="predicted"/>
<gene>
    <name evidence="2" type="ORF">C5167_035018</name>
</gene>
<keyword evidence="3" id="KW-1185">Reference proteome</keyword>
<evidence type="ECO:0000313" key="2">
    <source>
        <dbReference type="EMBL" id="RZC71887.1"/>
    </source>
</evidence>
<organism evidence="2 3">
    <name type="scientific">Papaver somniferum</name>
    <name type="common">Opium poppy</name>
    <dbReference type="NCBI Taxonomy" id="3469"/>
    <lineage>
        <taxon>Eukaryota</taxon>
        <taxon>Viridiplantae</taxon>
        <taxon>Streptophyta</taxon>
        <taxon>Embryophyta</taxon>
        <taxon>Tracheophyta</taxon>
        <taxon>Spermatophyta</taxon>
        <taxon>Magnoliopsida</taxon>
        <taxon>Ranunculales</taxon>
        <taxon>Papaveraceae</taxon>
        <taxon>Papaveroideae</taxon>
        <taxon>Papaver</taxon>
    </lineage>
</organism>
<dbReference type="Proteomes" id="UP000316621">
    <property type="component" value="Chromosome 7"/>
</dbReference>
<feature type="region of interest" description="Disordered" evidence="1">
    <location>
        <begin position="1"/>
        <end position="26"/>
    </location>
</feature>
<sequence length="102" mass="11640">MQKIPDGVHKPKVHMDTENEEEVEDDEALVEEAYDQDPSAQKCLGTDAFTMAKFQEVKVNVRKKKQKNEALEAQLDVERQKNNTGVYEMAEKADEVDDLGEQ</sequence>
<evidence type="ECO:0000256" key="1">
    <source>
        <dbReference type="SAM" id="MobiDB-lite"/>
    </source>
</evidence>
<accession>A0A4Y7KGB1</accession>
<dbReference type="Gramene" id="RZC71887">
    <property type="protein sequence ID" value="RZC71887"/>
    <property type="gene ID" value="C5167_035018"/>
</dbReference>
<evidence type="ECO:0000313" key="3">
    <source>
        <dbReference type="Proteomes" id="UP000316621"/>
    </source>
</evidence>
<dbReference type="EMBL" id="CM010721">
    <property type="protein sequence ID" value="RZC71887.1"/>
    <property type="molecule type" value="Genomic_DNA"/>
</dbReference>
<feature type="region of interest" description="Disordered" evidence="1">
    <location>
        <begin position="81"/>
        <end position="102"/>
    </location>
</feature>
<reference evidence="2 3" key="1">
    <citation type="journal article" date="2018" name="Science">
        <title>The opium poppy genome and morphinan production.</title>
        <authorList>
            <person name="Guo L."/>
            <person name="Winzer T."/>
            <person name="Yang X."/>
            <person name="Li Y."/>
            <person name="Ning Z."/>
            <person name="He Z."/>
            <person name="Teodor R."/>
            <person name="Lu Y."/>
            <person name="Bowser T.A."/>
            <person name="Graham I.A."/>
            <person name="Ye K."/>
        </authorList>
    </citation>
    <scope>NUCLEOTIDE SEQUENCE [LARGE SCALE GENOMIC DNA]</scope>
    <source>
        <strain evidence="3">cv. HN1</strain>
        <tissue evidence="2">Leaves</tissue>
    </source>
</reference>
<feature type="compositionally biased region" description="Basic and acidic residues" evidence="1">
    <location>
        <begin position="1"/>
        <end position="17"/>
    </location>
</feature>
<protein>
    <submittedName>
        <fullName evidence="2">Uncharacterized protein</fullName>
    </submittedName>
</protein>